<dbReference type="AlphaFoldDB" id="A0A6A6I1Q0"/>
<evidence type="ECO:0000313" key="1">
    <source>
        <dbReference type="EMBL" id="KAF2244251.1"/>
    </source>
</evidence>
<accession>A0A6A6I1Q0</accession>
<gene>
    <name evidence="1" type="ORF">BU26DRAFT_96622</name>
</gene>
<keyword evidence="2" id="KW-1185">Reference proteome</keyword>
<proteinExistence type="predicted"/>
<reference evidence="1" key="1">
    <citation type="journal article" date="2020" name="Stud. Mycol.">
        <title>101 Dothideomycetes genomes: a test case for predicting lifestyles and emergence of pathogens.</title>
        <authorList>
            <person name="Haridas S."/>
            <person name="Albert R."/>
            <person name="Binder M."/>
            <person name="Bloem J."/>
            <person name="Labutti K."/>
            <person name="Salamov A."/>
            <person name="Andreopoulos B."/>
            <person name="Baker S."/>
            <person name="Barry K."/>
            <person name="Bills G."/>
            <person name="Bluhm B."/>
            <person name="Cannon C."/>
            <person name="Castanera R."/>
            <person name="Culley D."/>
            <person name="Daum C."/>
            <person name="Ezra D."/>
            <person name="Gonzalez J."/>
            <person name="Henrissat B."/>
            <person name="Kuo A."/>
            <person name="Liang C."/>
            <person name="Lipzen A."/>
            <person name="Lutzoni F."/>
            <person name="Magnuson J."/>
            <person name="Mondo S."/>
            <person name="Nolan M."/>
            <person name="Ohm R."/>
            <person name="Pangilinan J."/>
            <person name="Park H.-J."/>
            <person name="Ramirez L."/>
            <person name="Alfaro M."/>
            <person name="Sun H."/>
            <person name="Tritt A."/>
            <person name="Yoshinaga Y."/>
            <person name="Zwiers L.-H."/>
            <person name="Turgeon B."/>
            <person name="Goodwin S."/>
            <person name="Spatafora J."/>
            <person name="Crous P."/>
            <person name="Grigoriev I."/>
        </authorList>
    </citation>
    <scope>NUCLEOTIDE SEQUENCE</scope>
    <source>
        <strain evidence="1">CBS 122368</strain>
    </source>
</reference>
<dbReference type="RefSeq" id="XP_033679255.1">
    <property type="nucleotide sequence ID" value="XM_033836555.1"/>
</dbReference>
<evidence type="ECO:0000313" key="2">
    <source>
        <dbReference type="Proteomes" id="UP000800094"/>
    </source>
</evidence>
<dbReference type="EMBL" id="ML987203">
    <property type="protein sequence ID" value="KAF2244251.1"/>
    <property type="molecule type" value="Genomic_DNA"/>
</dbReference>
<sequence>METAFCGRSVGRLVLEACAAACEARAEHVPSFASEACACLSNDHCASERARDPDLLLHLLHCGSCHHCLFSSDVAPCAECGRAMVAWVLRVRTGPGSYFPLAKKSGSILLPRYLRAMQHTSDLAKIAGNEFAEKSKECISTA</sequence>
<dbReference type="Proteomes" id="UP000800094">
    <property type="component" value="Unassembled WGS sequence"/>
</dbReference>
<dbReference type="GeneID" id="54589885"/>
<name>A0A6A6I1Q0_9PLEO</name>
<protein>
    <submittedName>
        <fullName evidence="1">Uncharacterized protein</fullName>
    </submittedName>
</protein>
<organism evidence="1 2">
    <name type="scientific">Trematosphaeria pertusa</name>
    <dbReference type="NCBI Taxonomy" id="390896"/>
    <lineage>
        <taxon>Eukaryota</taxon>
        <taxon>Fungi</taxon>
        <taxon>Dikarya</taxon>
        <taxon>Ascomycota</taxon>
        <taxon>Pezizomycotina</taxon>
        <taxon>Dothideomycetes</taxon>
        <taxon>Pleosporomycetidae</taxon>
        <taxon>Pleosporales</taxon>
        <taxon>Massarineae</taxon>
        <taxon>Trematosphaeriaceae</taxon>
        <taxon>Trematosphaeria</taxon>
    </lineage>
</organism>